<sequence length="1369" mass="152059">MPVQVGGSKVADPRPARVVDLSPVGDRSRASSKKNRRRHKKADAASSVSPMQRLFDTSREVFANSYPGFVPPPDAVARLSGLLNELKPRDVRVAPSMSVFKHADPTSPPPVTYLHFYGSSEFSFGIFCLPKSAIIPLHNHPGMTVFSKILFGSMHLKSYDWAKSLPAGSNDNALENSDGAGARLAKVNTDAVFDASSETVVLYPENGGNLHCFTALTPCAVLDVMGPPYNRAQGRDCAYYSESPYSCAGDAQYSWLKEQVLLFEVIMDQILWVVWLVFVEQQNSLQLSARHRVSVSVSGPMPCVFLLNEQRTVSSIVINGYGPGFQFRSCEPMLDVPIYGRIATIELFRPHNETQDFLFIATERYKFCVLQWDAEKSELITRAMGDVSDRIGRPTDNGQIGIIDPDCRLIGLHLYDGLFKVIPFDNKGQLKEAFNIRLEELQVLDIKFLHGCAKPTIVVLYQDNKDVRHVKTYEVALKDKDFVEGPWSQNNVDNGAGLLIPVPAPLGGVIIIGEEQIVYCNANSTFKAIPIKQSIIRAYGRVDPDGSRYLLGDNTGILHLLVLTHERERVTGLKIEYLGETSIASSISYLDNGVVYVGSRFGDSQLVKLNLQADASGSFVEILERYVNLGPIVDFCVVDLDRQGQGQVVTCSGAFKDGSLRVVRNGIGINEQASVELQGIKGLWSLKSSINDPFDMYLVVSFISETRFLAMNMEDELEETEIEGFDAQTQTLFCQNAINDLLIQVTANSVRLVSCTSRELVNQWNAPAGFSVNVASANASQVLLATGGGHLVYLEIRDAKLVEVKHAQLEHEISCLDLNPIGENPQYSSLAAVGMWTDISVRIFSLPDLELIRKENLGGEIVPRSVLLCTLEGVSYLLCALGDGNLFSFLLNASTGELTDRKKVTLGTQPISLRTFSSKGTTHVFASSDRPTVIYSSNKKLLYSNVNLKEVNHMCPFNTAAFPDSLAIAKEGELSIGTIDDIQKLHIRTIPLNEQARRICHQEQSRTLAFCSFKYNQSVEESETHLIRLLDHQTFESLCVYPLDQYECGCSIISCSFADDSNVYYCVGTAYVIPEENEPTKGRILVFAVEDGSLQLIVEKETKGAVYSLNAFNGKLLAAINQKIQLYKWMSREDGSHELQSECGHHGHILALYTQTRGDFIVVGDLMKSISLLVYKHEESAIEERARDYNANWMTAVEMLDDEVYVGAENSYNLFTVRKNSDAATDDERARLEVVGEYHLGEFVNRFRHGSLVMRLPDSDIGQIPTVIFGTINGVIGIIASLPHDQYIFLEKLQSTLVKYIKGVGNLSHEQWRSFHNDKKTAEARNFLDGDLIESFLDLSRSKMEEVSKAMGVPVEELSKRVEELTRLH</sequence>
<dbReference type="ExpressionAtlas" id="A0A3L6E7B3">
    <property type="expression patterns" value="baseline and differential"/>
</dbReference>
<evidence type="ECO:0000256" key="8">
    <source>
        <dbReference type="ARBA" id="ARBA00023004"/>
    </source>
</evidence>
<keyword evidence="9" id="KW-0539">Nucleus</keyword>
<dbReference type="Pfam" id="PF03178">
    <property type="entry name" value="CPSF_A"/>
    <property type="match status" value="1"/>
</dbReference>
<dbReference type="GO" id="GO:0005634">
    <property type="term" value="C:nucleus"/>
    <property type="evidence" value="ECO:0007669"/>
    <property type="project" value="UniProtKB-SubCell"/>
</dbReference>
<comment type="catalytic activity">
    <reaction evidence="10">
        <text>L-cysteine + O2 = 3-sulfino-L-alanine + H(+)</text>
        <dbReference type="Rhea" id="RHEA:20441"/>
        <dbReference type="ChEBI" id="CHEBI:15378"/>
        <dbReference type="ChEBI" id="CHEBI:15379"/>
        <dbReference type="ChEBI" id="CHEBI:35235"/>
        <dbReference type="ChEBI" id="CHEBI:61085"/>
        <dbReference type="EC" id="1.13.11.20"/>
    </reaction>
    <physiologicalReaction direction="left-to-right" evidence="10">
        <dbReference type="Rhea" id="RHEA:20442"/>
    </physiologicalReaction>
</comment>
<feature type="domain" description="RSE1/DDB1/CPSF1 first beta-propeller" evidence="13">
    <location>
        <begin position="333"/>
        <end position="613"/>
    </location>
</feature>
<organism evidence="15 16">
    <name type="scientific">Zea mays</name>
    <name type="common">Maize</name>
    <dbReference type="NCBI Taxonomy" id="4577"/>
    <lineage>
        <taxon>Eukaryota</taxon>
        <taxon>Viridiplantae</taxon>
        <taxon>Streptophyta</taxon>
        <taxon>Embryophyta</taxon>
        <taxon>Tracheophyta</taxon>
        <taxon>Spermatophyta</taxon>
        <taxon>Magnoliopsida</taxon>
        <taxon>Liliopsida</taxon>
        <taxon>Poales</taxon>
        <taxon>Poaceae</taxon>
        <taxon>PACMAD clade</taxon>
        <taxon>Panicoideae</taxon>
        <taxon>Andropogonodae</taxon>
        <taxon>Andropogoneae</taxon>
        <taxon>Tripsacinae</taxon>
        <taxon>Zea</taxon>
    </lineage>
</organism>
<dbReference type="Pfam" id="PF10433">
    <property type="entry name" value="Beta-prop_RSE1_1st"/>
    <property type="match status" value="1"/>
</dbReference>
<evidence type="ECO:0000259" key="12">
    <source>
        <dbReference type="Pfam" id="PF03178"/>
    </source>
</evidence>
<dbReference type="EC" id="1.13.11.20" evidence="5"/>
<dbReference type="Gene3D" id="2.60.120.10">
    <property type="entry name" value="Jelly Rolls"/>
    <property type="match status" value="1"/>
</dbReference>
<dbReference type="Gene3D" id="2.130.10.10">
    <property type="entry name" value="YVTN repeat-like/Quinoprotein amine dehydrogenase"/>
    <property type="match status" value="3"/>
</dbReference>
<dbReference type="SUPFAM" id="SSF50978">
    <property type="entry name" value="WD40 repeat-like"/>
    <property type="match status" value="2"/>
</dbReference>
<dbReference type="GO" id="GO:0003676">
    <property type="term" value="F:nucleic acid binding"/>
    <property type="evidence" value="ECO:0007669"/>
    <property type="project" value="InterPro"/>
</dbReference>
<keyword evidence="6" id="KW-0479">Metal-binding</keyword>
<evidence type="ECO:0000256" key="10">
    <source>
        <dbReference type="ARBA" id="ARBA00024284"/>
    </source>
</evidence>
<evidence type="ECO:0000256" key="7">
    <source>
        <dbReference type="ARBA" id="ARBA00023002"/>
    </source>
</evidence>
<dbReference type="Gene3D" id="1.10.150.910">
    <property type="match status" value="1"/>
</dbReference>
<dbReference type="PANTHER" id="PTHR10644">
    <property type="entry name" value="DNA REPAIR/RNA PROCESSING CPSF FAMILY"/>
    <property type="match status" value="1"/>
</dbReference>
<dbReference type="Proteomes" id="UP000251960">
    <property type="component" value="Chromosome 6"/>
</dbReference>
<dbReference type="GO" id="GO:0017172">
    <property type="term" value="F:cysteine dioxygenase activity"/>
    <property type="evidence" value="ECO:0007669"/>
    <property type="project" value="UniProtKB-EC"/>
</dbReference>
<evidence type="ECO:0000256" key="5">
    <source>
        <dbReference type="ARBA" id="ARBA00013133"/>
    </source>
</evidence>
<dbReference type="InterPro" id="IPR012864">
    <property type="entry name" value="PCO/ADO"/>
</dbReference>
<dbReference type="GO" id="GO:0070483">
    <property type="term" value="P:detection of hypoxia"/>
    <property type="evidence" value="ECO:0007669"/>
    <property type="project" value="UniProtKB-ARBA"/>
</dbReference>
<feature type="region of interest" description="Disordered" evidence="11">
    <location>
        <begin position="1"/>
        <end position="50"/>
    </location>
</feature>
<evidence type="ECO:0000256" key="4">
    <source>
        <dbReference type="ARBA" id="ARBA00007453"/>
    </source>
</evidence>
<dbReference type="Pfam" id="PF23726">
    <property type="entry name" value="Beta-prop_RSE1_2nd"/>
    <property type="match status" value="1"/>
</dbReference>
<evidence type="ECO:0000313" key="15">
    <source>
        <dbReference type="EMBL" id="PWZ16766.1"/>
    </source>
</evidence>
<dbReference type="InterPro" id="IPR036322">
    <property type="entry name" value="WD40_repeat_dom_sf"/>
</dbReference>
<dbReference type="InterPro" id="IPR018846">
    <property type="entry name" value="Beta-prop_RSE1/DDB1/CPSF1_1st"/>
</dbReference>
<dbReference type="FunFam" id="2.130.10.10:FF:000267">
    <property type="entry name" value="DNA damage-binding protein 1a"/>
    <property type="match status" value="1"/>
</dbReference>
<comment type="similarity">
    <text evidence="4">Belongs to the DDB1 family.</text>
</comment>
<dbReference type="SUPFAM" id="SSF51182">
    <property type="entry name" value="RmlC-like cupins"/>
    <property type="match status" value="1"/>
</dbReference>
<evidence type="ECO:0000256" key="9">
    <source>
        <dbReference type="ARBA" id="ARBA00023242"/>
    </source>
</evidence>
<dbReference type="InterPro" id="IPR050358">
    <property type="entry name" value="RSE1/DDB1/CFT1"/>
</dbReference>
<dbReference type="InterPro" id="IPR015943">
    <property type="entry name" value="WD40/YVTN_repeat-like_dom_sf"/>
</dbReference>
<dbReference type="EMBL" id="NCVQ01000007">
    <property type="protein sequence ID" value="PWZ16766.1"/>
    <property type="molecule type" value="Genomic_DNA"/>
</dbReference>
<dbReference type="Pfam" id="PF07847">
    <property type="entry name" value="PCO_ADO"/>
    <property type="match status" value="1"/>
</dbReference>
<feature type="domain" description="RSE1/DDB1/CPSF1 second beta-propeller" evidence="14">
    <location>
        <begin position="670"/>
        <end position="979"/>
    </location>
</feature>
<dbReference type="InterPro" id="IPR058543">
    <property type="entry name" value="Beta-prop_RSE1/DDB1/CPSF1_2nd"/>
</dbReference>
<name>A0A3L6E7B3_MAIZE</name>
<dbReference type="FunFam" id="2.130.10.10:FF:000182">
    <property type="entry name" value="DNA damage-binding protein 1a"/>
    <property type="match status" value="1"/>
</dbReference>
<evidence type="ECO:0000256" key="11">
    <source>
        <dbReference type="SAM" id="MobiDB-lite"/>
    </source>
</evidence>
<feature type="compositionally biased region" description="Basic residues" evidence="11">
    <location>
        <begin position="30"/>
        <end position="41"/>
    </location>
</feature>
<dbReference type="InterPro" id="IPR014710">
    <property type="entry name" value="RmlC-like_jellyroll"/>
</dbReference>
<feature type="domain" description="RSE1/DDB1/CPSF1 C-terminal" evidence="12">
    <location>
        <begin position="1026"/>
        <end position="1338"/>
    </location>
</feature>
<protein>
    <recommendedName>
        <fullName evidence="5">cysteine dioxygenase</fullName>
        <ecNumber evidence="5">1.13.11.20</ecNumber>
    </recommendedName>
</protein>
<dbReference type="GO" id="GO:0046872">
    <property type="term" value="F:metal ion binding"/>
    <property type="evidence" value="ECO:0007669"/>
    <property type="project" value="UniProtKB-KW"/>
</dbReference>
<evidence type="ECO:0000259" key="13">
    <source>
        <dbReference type="Pfam" id="PF10433"/>
    </source>
</evidence>
<keyword evidence="7" id="KW-0560">Oxidoreductase</keyword>
<keyword evidence="8" id="KW-0408">Iron</keyword>
<dbReference type="InterPro" id="IPR004871">
    <property type="entry name" value="RSE1/DDB1/CPSF1_C"/>
</dbReference>
<comment type="cofactor">
    <cofactor evidence="1">
        <name>Fe(2+)</name>
        <dbReference type="ChEBI" id="CHEBI:29033"/>
    </cofactor>
</comment>
<dbReference type="InterPro" id="IPR011051">
    <property type="entry name" value="RmlC_Cupin_sf"/>
</dbReference>
<evidence type="ECO:0000256" key="3">
    <source>
        <dbReference type="ARBA" id="ARBA00006622"/>
    </source>
</evidence>
<dbReference type="FunFam" id="1.10.150.910:FF:000003">
    <property type="entry name" value="DNA damage-binding protein 1a"/>
    <property type="match status" value="1"/>
</dbReference>
<gene>
    <name evidence="15" type="primary">DBB1_1</name>
    <name evidence="15" type="ORF">Zm00014a_006361</name>
</gene>
<comment type="similarity">
    <text evidence="3">Belongs to the cysteine dioxygenase family.</text>
</comment>
<accession>A0A3L6E7B3</accession>
<comment type="caution">
    <text evidence="15">The sequence shown here is derived from an EMBL/GenBank/DDBJ whole genome shotgun (WGS) entry which is preliminary data.</text>
</comment>
<comment type="subcellular location">
    <subcellularLocation>
        <location evidence="2">Nucleus</location>
    </subcellularLocation>
</comment>
<evidence type="ECO:0000313" key="16">
    <source>
        <dbReference type="Proteomes" id="UP000251960"/>
    </source>
</evidence>
<evidence type="ECO:0000256" key="6">
    <source>
        <dbReference type="ARBA" id="ARBA00022723"/>
    </source>
</evidence>
<dbReference type="CDD" id="cd20289">
    <property type="entry name" value="cupin_ADO"/>
    <property type="match status" value="1"/>
</dbReference>
<evidence type="ECO:0000256" key="2">
    <source>
        <dbReference type="ARBA" id="ARBA00004123"/>
    </source>
</evidence>
<reference evidence="15 16" key="1">
    <citation type="journal article" date="2018" name="Nat. Genet.">
        <title>Extensive intraspecific gene order and gene structural variations between Mo17 and other maize genomes.</title>
        <authorList>
            <person name="Sun S."/>
            <person name="Zhou Y."/>
            <person name="Chen J."/>
            <person name="Shi J."/>
            <person name="Zhao H."/>
            <person name="Zhao H."/>
            <person name="Song W."/>
            <person name="Zhang M."/>
            <person name="Cui Y."/>
            <person name="Dong X."/>
            <person name="Liu H."/>
            <person name="Ma X."/>
            <person name="Jiao Y."/>
            <person name="Wang B."/>
            <person name="Wei X."/>
            <person name="Stein J.C."/>
            <person name="Glaubitz J.C."/>
            <person name="Lu F."/>
            <person name="Yu G."/>
            <person name="Liang C."/>
            <person name="Fengler K."/>
            <person name="Li B."/>
            <person name="Rafalski A."/>
            <person name="Schnable P.S."/>
            <person name="Ware D.H."/>
            <person name="Buckler E.S."/>
            <person name="Lai J."/>
        </authorList>
    </citation>
    <scope>NUCLEOTIDE SEQUENCE [LARGE SCALE GENOMIC DNA]</scope>
    <source>
        <strain evidence="16">cv. Missouri 17</strain>
        <tissue evidence="15">Seedling</tissue>
    </source>
</reference>
<evidence type="ECO:0000256" key="1">
    <source>
        <dbReference type="ARBA" id="ARBA00001954"/>
    </source>
</evidence>
<evidence type="ECO:0000259" key="14">
    <source>
        <dbReference type="Pfam" id="PF23726"/>
    </source>
</evidence>
<proteinExistence type="inferred from homology"/>